<evidence type="ECO:0000313" key="4">
    <source>
        <dbReference type="Proteomes" id="UP000266744"/>
    </source>
</evidence>
<dbReference type="InterPro" id="IPR051686">
    <property type="entry name" value="Lipoprotein_DolP"/>
</dbReference>
<dbReference type="PANTHER" id="PTHR34606">
    <property type="entry name" value="BON DOMAIN-CONTAINING PROTEIN"/>
    <property type="match status" value="1"/>
</dbReference>
<organism evidence="3 4">
    <name type="scientific">Yersinia entomophaga</name>
    <dbReference type="NCBI Taxonomy" id="935293"/>
    <lineage>
        <taxon>Bacteria</taxon>
        <taxon>Pseudomonadati</taxon>
        <taxon>Pseudomonadota</taxon>
        <taxon>Gammaproteobacteria</taxon>
        <taxon>Enterobacterales</taxon>
        <taxon>Yersiniaceae</taxon>
        <taxon>Yersinia</taxon>
    </lineage>
</organism>
<dbReference type="EMBL" id="CP010029">
    <property type="protein sequence ID" value="ANI30838.1"/>
    <property type="molecule type" value="Genomic_DNA"/>
</dbReference>
<reference evidence="4" key="1">
    <citation type="journal article" date="2016" name="Toxins">
        <title>The Draft Genome Sequence of the Yersinia entomophaga Entomopathogenic Type Strain MH96T.</title>
        <authorList>
            <person name="Hurst M.R."/>
            <person name="Beattie A."/>
            <person name="Altermann E."/>
            <person name="Moraga R.M."/>
            <person name="Harper L.A."/>
            <person name="Calder J."/>
            <person name="Laugraud A."/>
        </authorList>
    </citation>
    <scope>NUCLEOTIDE SEQUENCE [LARGE SCALE GENOMIC DNA]</scope>
    <source>
        <strain evidence="4">MH96</strain>
    </source>
</reference>
<dbReference type="InterPro" id="IPR014004">
    <property type="entry name" value="Transpt-assoc_nodulatn_dom_bac"/>
</dbReference>
<keyword evidence="4" id="KW-1185">Reference proteome</keyword>
<dbReference type="Pfam" id="PF04972">
    <property type="entry name" value="BON"/>
    <property type="match status" value="2"/>
</dbReference>
<dbReference type="Proteomes" id="UP000266744">
    <property type="component" value="Chromosome"/>
</dbReference>
<dbReference type="PROSITE" id="PS50914">
    <property type="entry name" value="BON"/>
    <property type="match status" value="2"/>
</dbReference>
<evidence type="ECO:0000256" key="1">
    <source>
        <dbReference type="SAM" id="SignalP"/>
    </source>
</evidence>
<dbReference type="SMART" id="SM00749">
    <property type="entry name" value="BON"/>
    <property type="match status" value="2"/>
</dbReference>
<feature type="chain" id="PRO_5047159727" evidence="1">
    <location>
        <begin position="27"/>
        <end position="204"/>
    </location>
</feature>
<dbReference type="Gene3D" id="3.30.1340.30">
    <property type="match status" value="2"/>
</dbReference>
<feature type="signal peptide" evidence="1">
    <location>
        <begin position="1"/>
        <end position="26"/>
    </location>
</feature>
<dbReference type="NCBIfam" id="NF007858">
    <property type="entry name" value="PRK10568.1"/>
    <property type="match status" value="1"/>
</dbReference>
<feature type="domain" description="BON" evidence="2">
    <location>
        <begin position="136"/>
        <end position="204"/>
    </location>
</feature>
<dbReference type="InterPro" id="IPR007055">
    <property type="entry name" value="BON_dom"/>
</dbReference>
<sequence length="204" mass="21265">MKNTTFARSVMAVVLGSALVSGSVMAEDTLLNKASSTIDSTGAKIDSSMKKVDNYMDESATTAKVKSALVEDKTIKSGDISVKTENGVVVLSGFVSSQAEAERAVAVASKVEGVKSVSDKLHVKDQKTQSVGEYAGDATTTSKVKAKLLADDIVPSRKITVETTAGVVLLTGDVENKAQAERAESIAKAIDGVKSVKNDLNIKP</sequence>
<dbReference type="RefSeq" id="WP_064516283.1">
    <property type="nucleotide sequence ID" value="NZ_CBCSBH010000020.1"/>
</dbReference>
<accession>A0ABN4PV64</accession>
<feature type="domain" description="BON" evidence="2">
    <location>
        <begin position="57"/>
        <end position="125"/>
    </location>
</feature>
<name>A0ABN4PV64_YERET</name>
<keyword evidence="1" id="KW-0732">Signal</keyword>
<evidence type="ECO:0000313" key="3">
    <source>
        <dbReference type="EMBL" id="ANI30838.1"/>
    </source>
</evidence>
<protein>
    <submittedName>
        <fullName evidence="3">Periplasmic protein</fullName>
    </submittedName>
</protein>
<proteinExistence type="predicted"/>
<gene>
    <name evidence="3" type="ORF">PL78_13540</name>
</gene>
<evidence type="ECO:0000259" key="2">
    <source>
        <dbReference type="PROSITE" id="PS50914"/>
    </source>
</evidence>
<dbReference type="PANTHER" id="PTHR34606:SF11">
    <property type="entry name" value="OSMOTICALLY-INDUCIBLE PROTEIN Y"/>
    <property type="match status" value="1"/>
</dbReference>